<gene>
    <name evidence="4" type="ORF">D2E25_1838</name>
</gene>
<dbReference type="AlphaFoldDB" id="A0A430FES2"/>
<proteinExistence type="inferred from homology"/>
<evidence type="ECO:0000256" key="1">
    <source>
        <dbReference type="ARBA" id="ARBA00005417"/>
    </source>
</evidence>
<evidence type="ECO:0000256" key="2">
    <source>
        <dbReference type="SAM" id="MobiDB-lite"/>
    </source>
</evidence>
<evidence type="ECO:0000259" key="3">
    <source>
        <dbReference type="PROSITE" id="PS50893"/>
    </source>
</evidence>
<evidence type="ECO:0000313" key="4">
    <source>
        <dbReference type="EMBL" id="RSX51404.1"/>
    </source>
</evidence>
<comment type="caution">
    <text evidence="4">The sequence shown here is derived from an EMBL/GenBank/DDBJ whole genome shotgun (WGS) entry which is preliminary data.</text>
</comment>
<sequence>MNKADDMTNTTDDLTEGTENAAENTAAQSADNDAATNLDDVQFSIIFDDDSDADGIADIADLSGDTVSEPEDEADKATEATQNDESSSADTAADSAANTAADDANGTTDADLDDENLDAAAANASRVNETLNLSVKAPASAAAGALADAAANPSAATADPALRLSSRIDKELRHDAADDILLKSYPTFALNKVSVANKKTGRNVLDRVDQAFYAGHMYAMLLPEGDAELHETLMGTMSGFIRPTEGNVMNKSANLTELEVGELRGHRLGLIPQQYALRDDLSAERNVIYAMDASGRTFLKPKPVLARELLQRVGFHPDTPNAPVSKLDLVDQRRAAIARAIACEAEVLIADEPTAGLNDDDSVAILQLLTSLTHGDVKRCVIILTESEAVANTAETIVEL</sequence>
<dbReference type="GO" id="GO:0016887">
    <property type="term" value="F:ATP hydrolysis activity"/>
    <property type="evidence" value="ECO:0007669"/>
    <property type="project" value="InterPro"/>
</dbReference>
<dbReference type="EMBL" id="QXGL01000007">
    <property type="protein sequence ID" value="RSX51404.1"/>
    <property type="molecule type" value="Genomic_DNA"/>
</dbReference>
<dbReference type="Proteomes" id="UP000287533">
    <property type="component" value="Unassembled WGS sequence"/>
</dbReference>
<name>A0A430FES2_9BIFI</name>
<accession>A0A430FES2</accession>
<feature type="region of interest" description="Disordered" evidence="2">
    <location>
        <begin position="1"/>
        <end position="35"/>
    </location>
</feature>
<organism evidence="4 5">
    <name type="scientific">Bifidobacterium goeldii</name>
    <dbReference type="NCBI Taxonomy" id="2306975"/>
    <lineage>
        <taxon>Bacteria</taxon>
        <taxon>Bacillati</taxon>
        <taxon>Actinomycetota</taxon>
        <taxon>Actinomycetes</taxon>
        <taxon>Bifidobacteriales</taxon>
        <taxon>Bifidobacteriaceae</taxon>
        <taxon>Bifidobacterium</taxon>
    </lineage>
</organism>
<feature type="compositionally biased region" description="Low complexity" evidence="2">
    <location>
        <begin position="17"/>
        <end position="32"/>
    </location>
</feature>
<dbReference type="PANTHER" id="PTHR24220">
    <property type="entry name" value="IMPORT ATP-BINDING PROTEIN"/>
    <property type="match status" value="1"/>
</dbReference>
<dbReference type="InterPro" id="IPR015854">
    <property type="entry name" value="ABC_transpr_LolD-like"/>
</dbReference>
<dbReference type="GO" id="GO:0022857">
    <property type="term" value="F:transmembrane transporter activity"/>
    <property type="evidence" value="ECO:0007669"/>
    <property type="project" value="TreeGrafter"/>
</dbReference>
<feature type="compositionally biased region" description="Low complexity" evidence="2">
    <location>
        <begin position="56"/>
        <end position="65"/>
    </location>
</feature>
<protein>
    <submittedName>
        <fullName evidence="4">ABC transporter ATP-binding protein</fullName>
    </submittedName>
</protein>
<feature type="domain" description="ABC transporter" evidence="3">
    <location>
        <begin position="190"/>
        <end position="400"/>
    </location>
</feature>
<feature type="region of interest" description="Disordered" evidence="2">
    <location>
        <begin position="54"/>
        <end position="112"/>
    </location>
</feature>
<feature type="compositionally biased region" description="Low complexity" evidence="2">
    <location>
        <begin position="83"/>
        <end position="109"/>
    </location>
</feature>
<dbReference type="Gene3D" id="3.40.50.300">
    <property type="entry name" value="P-loop containing nucleotide triphosphate hydrolases"/>
    <property type="match status" value="1"/>
</dbReference>
<dbReference type="InterPro" id="IPR027417">
    <property type="entry name" value="P-loop_NTPase"/>
</dbReference>
<keyword evidence="4" id="KW-0067">ATP-binding</keyword>
<evidence type="ECO:0000313" key="5">
    <source>
        <dbReference type="Proteomes" id="UP000287533"/>
    </source>
</evidence>
<dbReference type="InterPro" id="IPR003439">
    <property type="entry name" value="ABC_transporter-like_ATP-bd"/>
</dbReference>
<reference evidence="4 5" key="1">
    <citation type="submission" date="2018-09" db="EMBL/GenBank/DDBJ databases">
        <title>Characterization of the phylogenetic diversity of five novel species belonging to the genus Bifidobacterium.</title>
        <authorList>
            <person name="Lugli G.A."/>
            <person name="Duranti S."/>
            <person name="Milani C."/>
        </authorList>
    </citation>
    <scope>NUCLEOTIDE SEQUENCE [LARGE SCALE GENOMIC DNA]</scope>
    <source>
        <strain evidence="4 5">2034B</strain>
    </source>
</reference>
<comment type="similarity">
    <text evidence="1">Belongs to the ABC transporter superfamily.</text>
</comment>
<keyword evidence="4" id="KW-0547">Nucleotide-binding</keyword>
<dbReference type="RefSeq" id="WP_125982131.1">
    <property type="nucleotide sequence ID" value="NZ_QXGL01000007.1"/>
</dbReference>
<dbReference type="PROSITE" id="PS50893">
    <property type="entry name" value="ABC_TRANSPORTER_2"/>
    <property type="match status" value="1"/>
</dbReference>
<dbReference type="PANTHER" id="PTHR24220:SF689">
    <property type="entry name" value="LIPOPROTEIN-RELEASING SYSTEM ATP-BINDING PROTEIN LOLD"/>
    <property type="match status" value="1"/>
</dbReference>
<dbReference type="Pfam" id="PF00005">
    <property type="entry name" value="ABC_tran"/>
    <property type="match status" value="1"/>
</dbReference>
<keyword evidence="5" id="KW-1185">Reference proteome</keyword>
<dbReference type="GO" id="GO:0005524">
    <property type="term" value="F:ATP binding"/>
    <property type="evidence" value="ECO:0007669"/>
    <property type="project" value="UniProtKB-KW"/>
</dbReference>
<dbReference type="GO" id="GO:0005886">
    <property type="term" value="C:plasma membrane"/>
    <property type="evidence" value="ECO:0007669"/>
    <property type="project" value="TreeGrafter"/>
</dbReference>
<dbReference type="OrthoDB" id="3239808at2"/>
<dbReference type="SUPFAM" id="SSF52540">
    <property type="entry name" value="P-loop containing nucleoside triphosphate hydrolases"/>
    <property type="match status" value="1"/>
</dbReference>